<organism evidence="1 2">
    <name type="scientific">Streptomyces lycii</name>
    <dbReference type="NCBI Taxonomy" id="2654337"/>
    <lineage>
        <taxon>Bacteria</taxon>
        <taxon>Bacillati</taxon>
        <taxon>Actinomycetota</taxon>
        <taxon>Actinomycetes</taxon>
        <taxon>Kitasatosporales</taxon>
        <taxon>Streptomycetaceae</taxon>
        <taxon>Streptomyces</taxon>
    </lineage>
</organism>
<name>A0ABQ7FCN3_9ACTN</name>
<sequence length="64" mass="7204">MYVGIRDVPIREWRSPSGATEDRNGAYVGEQLATCRWRSPSGVTERSRPCFSGEIYKAARRGGR</sequence>
<evidence type="ECO:0000313" key="1">
    <source>
        <dbReference type="EMBL" id="KAF4405576.1"/>
    </source>
</evidence>
<dbReference type="EMBL" id="WHPN01000412">
    <property type="protein sequence ID" value="KAF4405576.1"/>
    <property type="molecule type" value="Genomic_DNA"/>
</dbReference>
<proteinExistence type="predicted"/>
<comment type="caution">
    <text evidence="1">The sequence shown here is derived from an EMBL/GenBank/DDBJ whole genome shotgun (WGS) entry which is preliminary data.</text>
</comment>
<keyword evidence="2" id="KW-1185">Reference proteome</keyword>
<reference evidence="1 2" key="1">
    <citation type="submission" date="2019-10" db="EMBL/GenBank/DDBJ databases">
        <title>Streptomyces tenebrisbrunneis sp.nov., an endogenous actinomycete isolated from of Lycium ruthenicum.</title>
        <authorList>
            <person name="Ma L."/>
        </authorList>
    </citation>
    <scope>NUCLEOTIDE SEQUENCE [LARGE SCALE GENOMIC DNA]</scope>
    <source>
        <strain evidence="1 2">TRM 66187</strain>
    </source>
</reference>
<dbReference type="Proteomes" id="UP000621266">
    <property type="component" value="Unassembled WGS sequence"/>
</dbReference>
<dbReference type="RefSeq" id="WP_156207686.1">
    <property type="nucleotide sequence ID" value="NZ_WHPN01000412.1"/>
</dbReference>
<accession>A0ABQ7FCN3</accession>
<protein>
    <recommendedName>
        <fullName evidence="3">Transposase</fullName>
    </recommendedName>
</protein>
<evidence type="ECO:0000313" key="2">
    <source>
        <dbReference type="Proteomes" id="UP000621266"/>
    </source>
</evidence>
<gene>
    <name evidence="1" type="ORF">GCU69_29505</name>
</gene>
<evidence type="ECO:0008006" key="3">
    <source>
        <dbReference type="Google" id="ProtNLM"/>
    </source>
</evidence>